<reference evidence="2 3" key="1">
    <citation type="journal article" date="2019" name="Int. J. Syst. Evol. Microbiol.">
        <title>The Global Catalogue of Microorganisms (GCM) 10K type strain sequencing project: providing services to taxonomists for standard genome sequencing and annotation.</title>
        <authorList>
            <consortium name="The Broad Institute Genomics Platform"/>
            <consortium name="The Broad Institute Genome Sequencing Center for Infectious Disease"/>
            <person name="Wu L."/>
            <person name="Ma J."/>
        </authorList>
    </citation>
    <scope>NUCLEOTIDE SEQUENCE [LARGE SCALE GENOMIC DNA]</scope>
    <source>
        <strain evidence="2 3">CGMCC 1.12125</strain>
    </source>
</reference>
<dbReference type="Proteomes" id="UP001597119">
    <property type="component" value="Unassembled WGS sequence"/>
</dbReference>
<evidence type="ECO:0000313" key="3">
    <source>
        <dbReference type="Proteomes" id="UP001597119"/>
    </source>
</evidence>
<comment type="caution">
    <text evidence="2">The sequence shown here is derived from an EMBL/GenBank/DDBJ whole genome shotgun (WGS) entry which is preliminary data.</text>
</comment>
<dbReference type="Pfam" id="PF23434">
    <property type="entry name" value="DUF7120"/>
    <property type="match status" value="1"/>
</dbReference>
<proteinExistence type="predicted"/>
<feature type="region of interest" description="Disordered" evidence="1">
    <location>
        <begin position="43"/>
        <end position="81"/>
    </location>
</feature>
<keyword evidence="3" id="KW-1185">Reference proteome</keyword>
<dbReference type="EMBL" id="JBHUDJ010000003">
    <property type="protein sequence ID" value="MFD1587472.1"/>
    <property type="molecule type" value="Genomic_DNA"/>
</dbReference>
<dbReference type="AlphaFoldDB" id="A0ABD6CE00"/>
<sequence>MAKLEIELPDRIETDIDQMVAQGEFVNWDEAVEKLLARGVSAYGPAEEPEEQTGGDLFTQSVADQHDPALSDDVQDDDYGF</sequence>
<evidence type="ECO:0000256" key="1">
    <source>
        <dbReference type="SAM" id="MobiDB-lite"/>
    </source>
</evidence>
<name>A0ABD6CE00_9EURY</name>
<organism evidence="2 3">
    <name type="scientific">Halorientalis brevis</name>
    <dbReference type="NCBI Taxonomy" id="1126241"/>
    <lineage>
        <taxon>Archaea</taxon>
        <taxon>Methanobacteriati</taxon>
        <taxon>Methanobacteriota</taxon>
        <taxon>Stenosarchaea group</taxon>
        <taxon>Halobacteria</taxon>
        <taxon>Halobacteriales</taxon>
        <taxon>Haloarculaceae</taxon>
        <taxon>Halorientalis</taxon>
    </lineage>
</organism>
<evidence type="ECO:0000313" key="2">
    <source>
        <dbReference type="EMBL" id="MFD1587472.1"/>
    </source>
</evidence>
<dbReference type="RefSeq" id="WP_247373397.1">
    <property type="nucleotide sequence ID" value="NZ_JALLGV010000001.1"/>
</dbReference>
<gene>
    <name evidence="2" type="ORF">ACFR9U_10785</name>
</gene>
<dbReference type="InterPro" id="IPR055544">
    <property type="entry name" value="DUF7120"/>
</dbReference>
<protein>
    <submittedName>
        <fullName evidence="2">CopG family transcriptional regulator</fullName>
    </submittedName>
</protein>
<accession>A0ABD6CE00</accession>